<evidence type="ECO:0000313" key="2">
    <source>
        <dbReference type="EMBL" id="KOX67502.1"/>
    </source>
</evidence>
<feature type="region of interest" description="Disordered" evidence="1">
    <location>
        <begin position="33"/>
        <end position="65"/>
    </location>
</feature>
<gene>
    <name evidence="2" type="ORF">WN51_08930</name>
</gene>
<evidence type="ECO:0000313" key="3">
    <source>
        <dbReference type="Proteomes" id="UP000053105"/>
    </source>
</evidence>
<protein>
    <submittedName>
        <fullName evidence="2">Uncharacterized protein</fullName>
    </submittedName>
</protein>
<name>A0A0N1ISZ2_9HYME</name>
<keyword evidence="3" id="KW-1185">Reference proteome</keyword>
<proteinExistence type="predicted"/>
<evidence type="ECO:0000256" key="1">
    <source>
        <dbReference type="SAM" id="MobiDB-lite"/>
    </source>
</evidence>
<dbReference type="EMBL" id="KQ436039">
    <property type="protein sequence ID" value="KOX67502.1"/>
    <property type="molecule type" value="Genomic_DNA"/>
</dbReference>
<dbReference type="Proteomes" id="UP000053105">
    <property type="component" value="Unassembled WGS sequence"/>
</dbReference>
<accession>A0A0N1ISZ2</accession>
<dbReference type="AlphaFoldDB" id="A0A0N1ISZ2"/>
<reference evidence="2 3" key="1">
    <citation type="submission" date="2015-07" db="EMBL/GenBank/DDBJ databases">
        <title>The genome of Melipona quadrifasciata.</title>
        <authorList>
            <person name="Pan H."/>
            <person name="Kapheim K."/>
        </authorList>
    </citation>
    <scope>NUCLEOTIDE SEQUENCE [LARGE SCALE GENOMIC DNA]</scope>
    <source>
        <strain evidence="2">0111107301</strain>
        <tissue evidence="2">Whole body</tissue>
    </source>
</reference>
<organism evidence="2 3">
    <name type="scientific">Melipona quadrifasciata</name>
    <dbReference type="NCBI Taxonomy" id="166423"/>
    <lineage>
        <taxon>Eukaryota</taxon>
        <taxon>Metazoa</taxon>
        <taxon>Ecdysozoa</taxon>
        <taxon>Arthropoda</taxon>
        <taxon>Hexapoda</taxon>
        <taxon>Insecta</taxon>
        <taxon>Pterygota</taxon>
        <taxon>Neoptera</taxon>
        <taxon>Endopterygota</taxon>
        <taxon>Hymenoptera</taxon>
        <taxon>Apocrita</taxon>
        <taxon>Aculeata</taxon>
        <taxon>Apoidea</taxon>
        <taxon>Anthophila</taxon>
        <taxon>Apidae</taxon>
        <taxon>Melipona</taxon>
    </lineage>
</organism>
<sequence>MGWGTKKERKKNAMSDACVLDSTIRHRVMCATANKGVNAKNEREREGEGYGTKKNSGVSGEEKKD</sequence>